<evidence type="ECO:0000256" key="7">
    <source>
        <dbReference type="ARBA" id="ARBA00023269"/>
    </source>
</evidence>
<gene>
    <name evidence="9" type="ORF">EYZ11_002646</name>
</gene>
<evidence type="ECO:0000256" key="5">
    <source>
        <dbReference type="ARBA" id="ARBA00023125"/>
    </source>
</evidence>
<dbReference type="PRINTS" id="PR00623">
    <property type="entry name" value="HISTONEH4"/>
</dbReference>
<keyword evidence="6" id="KW-0539">Nucleus</keyword>
<dbReference type="STRING" id="1220188.A0A4S3JQJ8"/>
<evidence type="ECO:0000256" key="8">
    <source>
        <dbReference type="SAM" id="MobiDB-lite"/>
    </source>
</evidence>
<proteinExistence type="inferred from homology"/>
<feature type="region of interest" description="Disordered" evidence="8">
    <location>
        <begin position="1"/>
        <end position="20"/>
    </location>
</feature>
<dbReference type="GO" id="GO:0003677">
    <property type="term" value="F:DNA binding"/>
    <property type="evidence" value="ECO:0007669"/>
    <property type="project" value="UniProtKB-KW"/>
</dbReference>
<evidence type="ECO:0000313" key="10">
    <source>
        <dbReference type="Proteomes" id="UP000308092"/>
    </source>
</evidence>
<dbReference type="EMBL" id="SOSA01000060">
    <property type="protein sequence ID" value="THC97895.1"/>
    <property type="molecule type" value="Genomic_DNA"/>
</dbReference>
<evidence type="ECO:0000256" key="4">
    <source>
        <dbReference type="ARBA" id="ARBA00022454"/>
    </source>
</evidence>
<organism evidence="9 10">
    <name type="scientific">Aspergillus tanneri</name>
    <dbReference type="NCBI Taxonomy" id="1220188"/>
    <lineage>
        <taxon>Eukaryota</taxon>
        <taxon>Fungi</taxon>
        <taxon>Dikarya</taxon>
        <taxon>Ascomycota</taxon>
        <taxon>Pezizomycotina</taxon>
        <taxon>Eurotiomycetes</taxon>
        <taxon>Eurotiomycetidae</taxon>
        <taxon>Eurotiales</taxon>
        <taxon>Aspergillaceae</taxon>
        <taxon>Aspergillus</taxon>
        <taxon>Aspergillus subgen. Circumdati</taxon>
    </lineage>
</organism>
<dbReference type="SUPFAM" id="SSF47113">
    <property type="entry name" value="Histone-fold"/>
    <property type="match status" value="1"/>
</dbReference>
<dbReference type="VEuPathDB" id="FungiDB:EYZ11_002646"/>
<comment type="caution">
    <text evidence="9">The sequence shown here is derived from an EMBL/GenBank/DDBJ whole genome shotgun (WGS) entry which is preliminary data.</text>
</comment>
<dbReference type="AlphaFoldDB" id="A0A4S3JQJ8"/>
<keyword evidence="10" id="KW-1185">Reference proteome</keyword>
<evidence type="ECO:0000256" key="2">
    <source>
        <dbReference type="ARBA" id="ARBA00004286"/>
    </source>
</evidence>
<dbReference type="Gene3D" id="1.10.20.10">
    <property type="entry name" value="Histone, subunit A"/>
    <property type="match status" value="1"/>
</dbReference>
<dbReference type="GO" id="GO:0030527">
    <property type="term" value="F:structural constituent of chromatin"/>
    <property type="evidence" value="ECO:0007669"/>
    <property type="project" value="InterPro"/>
</dbReference>
<name>A0A4S3JQJ8_9EURO</name>
<sequence>MDPRVLPPHLRRQNRKPRDSIMGITRPTIRSLTATYISRLARRGGVIRMKQEIYDEVRTVVRSRLEVVLKQVVLILDSSTTHKRNRKVVTSRDVSPYHAPPRKYRYGSK</sequence>
<evidence type="ECO:0000256" key="6">
    <source>
        <dbReference type="ARBA" id="ARBA00023242"/>
    </source>
</evidence>
<dbReference type="Proteomes" id="UP000308092">
    <property type="component" value="Unassembled WGS sequence"/>
</dbReference>
<dbReference type="InterPro" id="IPR009072">
    <property type="entry name" value="Histone-fold"/>
</dbReference>
<comment type="subcellular location">
    <subcellularLocation>
        <location evidence="2">Chromosome</location>
    </subcellularLocation>
    <subcellularLocation>
        <location evidence="1">Nucleus</location>
    </subcellularLocation>
</comment>
<keyword evidence="5" id="KW-0238">DNA-binding</keyword>
<feature type="region of interest" description="Disordered" evidence="8">
    <location>
        <begin position="83"/>
        <end position="109"/>
    </location>
</feature>
<dbReference type="GO" id="GO:0000786">
    <property type="term" value="C:nucleosome"/>
    <property type="evidence" value="ECO:0007669"/>
    <property type="project" value="UniProtKB-KW"/>
</dbReference>
<dbReference type="GO" id="GO:0046982">
    <property type="term" value="F:protein heterodimerization activity"/>
    <property type="evidence" value="ECO:0007669"/>
    <property type="project" value="InterPro"/>
</dbReference>
<evidence type="ECO:0000256" key="1">
    <source>
        <dbReference type="ARBA" id="ARBA00004123"/>
    </source>
</evidence>
<evidence type="ECO:0000313" key="9">
    <source>
        <dbReference type="EMBL" id="THC97895.1"/>
    </source>
</evidence>
<evidence type="ECO:0000256" key="3">
    <source>
        <dbReference type="ARBA" id="ARBA00006564"/>
    </source>
</evidence>
<protein>
    <recommendedName>
        <fullName evidence="11">Histone H4</fullName>
    </recommendedName>
</protein>
<accession>A0A4S3JQJ8</accession>
<keyword evidence="4" id="KW-0158">Chromosome</keyword>
<reference evidence="9 10" key="1">
    <citation type="submission" date="2019-03" db="EMBL/GenBank/DDBJ databases">
        <title>The genome sequence of a newly discovered highly antifungal drug resistant Aspergillus species, Aspergillus tanneri NIH 1004.</title>
        <authorList>
            <person name="Mounaud S."/>
            <person name="Singh I."/>
            <person name="Joardar V."/>
            <person name="Pakala S."/>
            <person name="Pakala S."/>
            <person name="Venepally P."/>
            <person name="Hoover J."/>
            <person name="Nierman W."/>
            <person name="Chung J."/>
            <person name="Losada L."/>
        </authorList>
    </citation>
    <scope>NUCLEOTIDE SEQUENCE [LARGE SCALE GENOMIC DNA]</scope>
    <source>
        <strain evidence="9 10">NIH1004</strain>
    </source>
</reference>
<dbReference type="InterPro" id="IPR001951">
    <property type="entry name" value="Histone_H4"/>
</dbReference>
<comment type="similarity">
    <text evidence="3">Belongs to the histone H4 family.</text>
</comment>
<dbReference type="GO" id="GO:0005634">
    <property type="term" value="C:nucleus"/>
    <property type="evidence" value="ECO:0007669"/>
    <property type="project" value="UniProtKB-SubCell"/>
</dbReference>
<feature type="compositionally biased region" description="Basic residues" evidence="8">
    <location>
        <begin position="100"/>
        <end position="109"/>
    </location>
</feature>
<keyword evidence="7" id="KW-0544">Nucleosome core</keyword>
<evidence type="ECO:0008006" key="11">
    <source>
        <dbReference type="Google" id="ProtNLM"/>
    </source>
</evidence>